<dbReference type="GO" id="GO:0008379">
    <property type="term" value="F:thioredoxin peroxidase activity"/>
    <property type="evidence" value="ECO:0007669"/>
    <property type="project" value="TreeGrafter"/>
</dbReference>
<accession>A0A1I4FRE1</accession>
<evidence type="ECO:0000256" key="8">
    <source>
        <dbReference type="ARBA" id="ARBA00023284"/>
    </source>
</evidence>
<comment type="catalytic activity">
    <reaction evidence="12">
        <text>a hydroperoxide + [thioredoxin]-dithiol = an alcohol + [thioredoxin]-disulfide + H2O</text>
        <dbReference type="Rhea" id="RHEA:62620"/>
        <dbReference type="Rhea" id="RHEA-COMP:10698"/>
        <dbReference type="Rhea" id="RHEA-COMP:10700"/>
        <dbReference type="ChEBI" id="CHEBI:15377"/>
        <dbReference type="ChEBI" id="CHEBI:29950"/>
        <dbReference type="ChEBI" id="CHEBI:30879"/>
        <dbReference type="ChEBI" id="CHEBI:35924"/>
        <dbReference type="ChEBI" id="CHEBI:50058"/>
        <dbReference type="EC" id="1.11.1.24"/>
    </reaction>
</comment>
<comment type="function">
    <text evidence="1">Thiol-specific peroxidase that catalyzes the reduction of hydrogen peroxide and organic hydroperoxides to water and alcohols, respectively. Plays a role in cell protection against oxidative stress by detoxifying peroxides and as sensor of hydrogen peroxide-mediated signaling events.</text>
</comment>
<evidence type="ECO:0000256" key="6">
    <source>
        <dbReference type="ARBA" id="ARBA00023002"/>
    </source>
</evidence>
<evidence type="ECO:0000256" key="2">
    <source>
        <dbReference type="ARBA" id="ARBA00011245"/>
    </source>
</evidence>
<proteinExistence type="inferred from homology"/>
<dbReference type="EMBL" id="FOSR01000019">
    <property type="protein sequence ID" value="SFL20133.1"/>
    <property type="molecule type" value="Genomic_DNA"/>
</dbReference>
<evidence type="ECO:0000256" key="12">
    <source>
        <dbReference type="ARBA" id="ARBA00049091"/>
    </source>
</evidence>
<dbReference type="Gene3D" id="3.40.30.10">
    <property type="entry name" value="Glutaredoxin"/>
    <property type="match status" value="1"/>
</dbReference>
<evidence type="ECO:0000256" key="13">
    <source>
        <dbReference type="PIRSR" id="PIRSR000239-1"/>
    </source>
</evidence>
<dbReference type="PROSITE" id="PS51352">
    <property type="entry name" value="THIOREDOXIN_2"/>
    <property type="match status" value="1"/>
</dbReference>
<dbReference type="InterPro" id="IPR000866">
    <property type="entry name" value="AhpC/TSA"/>
</dbReference>
<keyword evidence="17" id="KW-1185">Reference proteome</keyword>
<dbReference type="Proteomes" id="UP000198725">
    <property type="component" value="Unassembled WGS sequence"/>
</dbReference>
<evidence type="ECO:0000256" key="5">
    <source>
        <dbReference type="ARBA" id="ARBA00022862"/>
    </source>
</evidence>
<gene>
    <name evidence="16" type="ORF">SAMN05192579_11928</name>
</gene>
<keyword evidence="14" id="KW-0732">Signal</keyword>
<dbReference type="GO" id="GO:0045454">
    <property type="term" value="P:cell redox homeostasis"/>
    <property type="evidence" value="ECO:0007669"/>
    <property type="project" value="TreeGrafter"/>
</dbReference>
<keyword evidence="8" id="KW-0676">Redox-active center</keyword>
<evidence type="ECO:0000256" key="14">
    <source>
        <dbReference type="SAM" id="SignalP"/>
    </source>
</evidence>
<feature type="domain" description="Thioredoxin" evidence="15">
    <location>
        <begin position="27"/>
        <end position="199"/>
    </location>
</feature>
<dbReference type="AlphaFoldDB" id="A0A1I4FRE1"/>
<comment type="similarity">
    <text evidence="10">Belongs to the peroxiredoxin family. BCP/PrxQ subfamily.</text>
</comment>
<dbReference type="CDD" id="cd03017">
    <property type="entry name" value="PRX_BCP"/>
    <property type="match status" value="1"/>
</dbReference>
<dbReference type="GO" id="GO:0005737">
    <property type="term" value="C:cytoplasm"/>
    <property type="evidence" value="ECO:0007669"/>
    <property type="project" value="TreeGrafter"/>
</dbReference>
<dbReference type="Pfam" id="PF00578">
    <property type="entry name" value="AhpC-TSA"/>
    <property type="match status" value="1"/>
</dbReference>
<evidence type="ECO:0000256" key="1">
    <source>
        <dbReference type="ARBA" id="ARBA00003330"/>
    </source>
</evidence>
<evidence type="ECO:0000256" key="9">
    <source>
        <dbReference type="ARBA" id="ARBA00032824"/>
    </source>
</evidence>
<evidence type="ECO:0000256" key="10">
    <source>
        <dbReference type="ARBA" id="ARBA00038489"/>
    </source>
</evidence>
<reference evidence="17" key="1">
    <citation type="submission" date="2016-10" db="EMBL/GenBank/DDBJ databases">
        <authorList>
            <person name="Varghese N."/>
            <person name="Submissions S."/>
        </authorList>
    </citation>
    <scope>NUCLEOTIDE SEQUENCE [LARGE SCALE GENOMIC DNA]</scope>
    <source>
        <strain evidence="17">MO64</strain>
    </source>
</reference>
<dbReference type="SUPFAM" id="SSF52833">
    <property type="entry name" value="Thioredoxin-like"/>
    <property type="match status" value="1"/>
</dbReference>
<evidence type="ECO:0000259" key="15">
    <source>
        <dbReference type="PROSITE" id="PS51352"/>
    </source>
</evidence>
<dbReference type="InterPro" id="IPR024706">
    <property type="entry name" value="Peroxiredoxin_AhpC-typ"/>
</dbReference>
<feature type="signal peptide" evidence="14">
    <location>
        <begin position="1"/>
        <end position="25"/>
    </location>
</feature>
<dbReference type="InterPro" id="IPR050924">
    <property type="entry name" value="Peroxiredoxin_BCP/PrxQ"/>
</dbReference>
<keyword evidence="6" id="KW-0560">Oxidoreductase</keyword>
<evidence type="ECO:0000313" key="17">
    <source>
        <dbReference type="Proteomes" id="UP000198725"/>
    </source>
</evidence>
<dbReference type="InterPro" id="IPR013766">
    <property type="entry name" value="Thioredoxin_domain"/>
</dbReference>
<sequence length="203" mass="21254">MNRRFAGSMATGALMALLLATPALAALKPGATAPDFTAEASRAGHDFTFSLKAALKKGPVVVYFYPSAYTGGCDLEAHTFATEKDKFDAAGATIIGVSADSIQRLNTFSADPKYCAGKFPVASDAHGKIAASYDLKTMASQAGMKDVRGVAIDHGFIPRTTFVIARDGHIVAALSSEADHLRPDQHVTKSLAIVQKLQAGKAP</sequence>
<dbReference type="EC" id="1.11.1.24" evidence="3"/>
<feature type="chain" id="PRO_5011532811" description="thioredoxin-dependent peroxiredoxin" evidence="14">
    <location>
        <begin position="26"/>
        <end position="203"/>
    </location>
</feature>
<name>A0A1I4FRE1_9GAMM</name>
<dbReference type="PANTHER" id="PTHR42801">
    <property type="entry name" value="THIOREDOXIN-DEPENDENT PEROXIDE REDUCTASE"/>
    <property type="match status" value="1"/>
</dbReference>
<comment type="subunit">
    <text evidence="2">Monomer.</text>
</comment>
<keyword evidence="7" id="KW-1015">Disulfide bond</keyword>
<protein>
    <recommendedName>
        <fullName evidence="3">thioredoxin-dependent peroxiredoxin</fullName>
        <ecNumber evidence="3">1.11.1.24</ecNumber>
    </recommendedName>
    <alternativeName>
        <fullName evidence="9">Thioredoxin peroxidase</fullName>
    </alternativeName>
    <alternativeName>
        <fullName evidence="11">Thioredoxin-dependent peroxiredoxin Bcp</fullName>
    </alternativeName>
</protein>
<evidence type="ECO:0000256" key="7">
    <source>
        <dbReference type="ARBA" id="ARBA00023157"/>
    </source>
</evidence>
<organism evidence="16 17">
    <name type="scientific">Rhodanobacter glycinis</name>
    <dbReference type="NCBI Taxonomy" id="582702"/>
    <lineage>
        <taxon>Bacteria</taxon>
        <taxon>Pseudomonadati</taxon>
        <taxon>Pseudomonadota</taxon>
        <taxon>Gammaproteobacteria</taxon>
        <taxon>Lysobacterales</taxon>
        <taxon>Rhodanobacteraceae</taxon>
        <taxon>Rhodanobacter</taxon>
    </lineage>
</organism>
<evidence type="ECO:0000256" key="11">
    <source>
        <dbReference type="ARBA" id="ARBA00042639"/>
    </source>
</evidence>
<dbReference type="PANTHER" id="PTHR42801:SF4">
    <property type="entry name" value="AHPC_TSA FAMILY PROTEIN"/>
    <property type="match status" value="1"/>
</dbReference>
<evidence type="ECO:0000256" key="4">
    <source>
        <dbReference type="ARBA" id="ARBA00022559"/>
    </source>
</evidence>
<feature type="active site" description="Cysteine sulfenic acid (-SOH) intermediate; for peroxidase activity" evidence="13">
    <location>
        <position position="73"/>
    </location>
</feature>
<evidence type="ECO:0000256" key="3">
    <source>
        <dbReference type="ARBA" id="ARBA00013017"/>
    </source>
</evidence>
<dbReference type="GO" id="GO:0034599">
    <property type="term" value="P:cellular response to oxidative stress"/>
    <property type="evidence" value="ECO:0007669"/>
    <property type="project" value="TreeGrafter"/>
</dbReference>
<evidence type="ECO:0000313" key="16">
    <source>
        <dbReference type="EMBL" id="SFL20133.1"/>
    </source>
</evidence>
<dbReference type="InterPro" id="IPR036249">
    <property type="entry name" value="Thioredoxin-like_sf"/>
</dbReference>
<keyword evidence="4" id="KW-0575">Peroxidase</keyword>
<dbReference type="PIRSF" id="PIRSF000239">
    <property type="entry name" value="AHPC"/>
    <property type="match status" value="1"/>
</dbReference>
<keyword evidence="5" id="KW-0049">Antioxidant</keyword>